<dbReference type="InterPro" id="IPR013783">
    <property type="entry name" value="Ig-like_fold"/>
</dbReference>
<evidence type="ECO:0000259" key="4">
    <source>
        <dbReference type="Pfam" id="PF00703"/>
    </source>
</evidence>
<dbReference type="InterPro" id="IPR048229">
    <property type="entry name" value="GalB-like"/>
</dbReference>
<dbReference type="InterPro" id="IPR051913">
    <property type="entry name" value="GH2_Domain-Containing"/>
</dbReference>
<comment type="caution">
    <text evidence="9">The sequence shown here is derived from an EMBL/GenBank/DDBJ whole genome shotgun (WGS) entry which is preliminary data.</text>
</comment>
<dbReference type="SUPFAM" id="SSF49785">
    <property type="entry name" value="Galactose-binding domain-like"/>
    <property type="match status" value="1"/>
</dbReference>
<dbReference type="Gene3D" id="3.20.20.80">
    <property type="entry name" value="Glycosidases"/>
    <property type="match status" value="1"/>
</dbReference>
<dbReference type="PROSITE" id="PS00608">
    <property type="entry name" value="GLYCOSYL_HYDROL_F2_2"/>
    <property type="match status" value="1"/>
</dbReference>
<name>A0ABT6RJS5_9BACT</name>
<dbReference type="Pfam" id="PF00703">
    <property type="entry name" value="Glyco_hydro_2"/>
    <property type="match status" value="1"/>
</dbReference>
<dbReference type="Gene3D" id="2.60.40.10">
    <property type="entry name" value="Immunoglobulins"/>
    <property type="match status" value="3"/>
</dbReference>
<evidence type="ECO:0000313" key="10">
    <source>
        <dbReference type="Proteomes" id="UP001226434"/>
    </source>
</evidence>
<feature type="domain" description="DUF4982" evidence="7">
    <location>
        <begin position="668"/>
        <end position="727"/>
    </location>
</feature>
<dbReference type="InterPro" id="IPR008979">
    <property type="entry name" value="Galactose-bd-like_sf"/>
</dbReference>
<keyword evidence="10" id="KW-1185">Reference proteome</keyword>
<evidence type="ECO:0000256" key="1">
    <source>
        <dbReference type="ARBA" id="ARBA00007401"/>
    </source>
</evidence>
<feature type="domain" description="Glycosyl hydrolases family 2 sugar binding" evidence="6">
    <location>
        <begin position="97"/>
        <end position="188"/>
    </location>
</feature>
<feature type="domain" description="Glycoside hydrolase family 2" evidence="8">
    <location>
        <begin position="740"/>
        <end position="843"/>
    </location>
</feature>
<gene>
    <name evidence="9" type="primary">galB</name>
    <name evidence="9" type="ORF">QJ048_23245</name>
</gene>
<dbReference type="SUPFAM" id="SSF49303">
    <property type="entry name" value="beta-Galactosidase/glucuronidase domain"/>
    <property type="match status" value="1"/>
</dbReference>
<dbReference type="InterPro" id="IPR032311">
    <property type="entry name" value="DUF4982"/>
</dbReference>
<evidence type="ECO:0000259" key="6">
    <source>
        <dbReference type="Pfam" id="PF02837"/>
    </source>
</evidence>
<dbReference type="InterPro" id="IPR017853">
    <property type="entry name" value="GH"/>
</dbReference>
<dbReference type="PANTHER" id="PTHR42732:SF1">
    <property type="entry name" value="BETA-MANNOSIDASE"/>
    <property type="match status" value="1"/>
</dbReference>
<dbReference type="PRINTS" id="PR00132">
    <property type="entry name" value="GLHYDRLASE2"/>
</dbReference>
<dbReference type="NCBIfam" id="NF041463">
    <property type="entry name" value="GalB"/>
    <property type="match status" value="1"/>
</dbReference>
<feature type="domain" description="Glycoside hydrolase family 2 immunoglobulin-like beta-sandwich" evidence="4">
    <location>
        <begin position="203"/>
        <end position="309"/>
    </location>
</feature>
<dbReference type="Pfam" id="PF16355">
    <property type="entry name" value="DUF4982"/>
    <property type="match status" value="1"/>
</dbReference>
<evidence type="ECO:0000256" key="3">
    <source>
        <dbReference type="ARBA" id="ARBA00023295"/>
    </source>
</evidence>
<dbReference type="InterPro" id="IPR036156">
    <property type="entry name" value="Beta-gal/glucu_dom_sf"/>
</dbReference>
<dbReference type="InterPro" id="IPR040605">
    <property type="entry name" value="Glyco_hydro2_dom5"/>
</dbReference>
<comment type="similarity">
    <text evidence="1">Belongs to the glycosyl hydrolase 2 family.</text>
</comment>
<evidence type="ECO:0000256" key="2">
    <source>
        <dbReference type="ARBA" id="ARBA00022801"/>
    </source>
</evidence>
<dbReference type="PANTHER" id="PTHR42732">
    <property type="entry name" value="BETA-GALACTOSIDASE"/>
    <property type="match status" value="1"/>
</dbReference>
<dbReference type="InterPro" id="IPR006102">
    <property type="entry name" value="Ig-like_GH2"/>
</dbReference>
<dbReference type="InterPro" id="IPR023232">
    <property type="entry name" value="Glyco_hydro_2_AS"/>
</dbReference>
<evidence type="ECO:0000313" key="9">
    <source>
        <dbReference type="EMBL" id="MDI3322726.1"/>
    </source>
</evidence>
<protein>
    <submittedName>
        <fullName evidence="9">Beta-galactosidase GalB</fullName>
    </submittedName>
</protein>
<reference evidence="9 10" key="1">
    <citation type="submission" date="2023-05" db="EMBL/GenBank/DDBJ databases">
        <title>Genome sequence of Pinibacter sp. MAH-24.</title>
        <authorList>
            <person name="Huq M.A."/>
        </authorList>
    </citation>
    <scope>NUCLEOTIDE SEQUENCE [LARGE SCALE GENOMIC DNA]</scope>
    <source>
        <strain evidence="9 10">MAH-24</strain>
    </source>
</reference>
<dbReference type="InterPro" id="IPR006103">
    <property type="entry name" value="Glyco_hydro_2_cat"/>
</dbReference>
<dbReference type="InterPro" id="IPR006104">
    <property type="entry name" value="Glyco_hydro_2_N"/>
</dbReference>
<dbReference type="Gene3D" id="2.60.120.260">
    <property type="entry name" value="Galactose-binding domain-like"/>
    <property type="match status" value="1"/>
</dbReference>
<dbReference type="SUPFAM" id="SSF51445">
    <property type="entry name" value="(Trans)glycosidases"/>
    <property type="match status" value="1"/>
</dbReference>
<keyword evidence="2" id="KW-0378">Hydrolase</keyword>
<sequence length="851" mass="95887">MKRNVLVLLLTYLSFFKGFTQSTRTEENFDADWLFARYGLQADGSRISEPTDSSLLASTSFDDSNWRKLRLPHDWAVECNFRADLDGRTGKLPWRAIGWYRKHFNVPSTEKGKQFYIDFDGAMANAEVWLNGNKIGEQPYGYTSFRVDLTPYISLGKENVLAVRLNTEEWGSRWYPGGGIYRHVHLVKTEPVHVAQWGVSVNTPEITNEYGMASVNVSVLNNLAKTVQLKYTVDIYELNKNGDAGRKVVTSNKQDLEIKANQSSTGNVMLKVANPKLWDLSNTNRYMVRVSVLSENKPVDKYETFFGFRTIRFTHDNGFLLNGKRVQLQGTCNHGDLGALGAAANIHGLQRQLSILKSMGCNALRTSHNPPDPELLELADKMGFLVMDEAFDCFKISKDDKSNGKDYARLFDKWHEKDLSALVKRDRNHPSVILWSMGNEIPEQHYPDKFYLFEELKNIIRKYDTSRPVTCGVSFPKNTAFNGVELVMDVHGMNYPPNKSYGSPDLYERFLNFKGHENLPGFASESSSTISTRGEYFSKNFQVSSYDLRQPGWGTLPDEDFAALDKSPGICGEFVWTGFDYLGEPTPFNSDASILLNYNGLSKEELEKKKAELEKIEKNRPPSRSSYFGIIDLAGFPKDRYYLYQSRWNPDVPMVHILPHWNFPDRVGKITPVFIYTSGDEAELFLNGKSLGRKKKQPYEYRLRWDSVSYQPGELKAVAYKNGKRWAESLVKTTEAPAKLKISADKSVIKSDGEDLIFVTISVTDKNGAMVPTANNIISCKVEGPGEIVATDNGDATCLIGFTNPVRPAFNGLMLAIVKAKANQSGKLKLIVESEGLGKSSVTIDVKSLTH</sequence>
<dbReference type="Pfam" id="PF02836">
    <property type="entry name" value="Glyco_hydro_2_C"/>
    <property type="match status" value="1"/>
</dbReference>
<feature type="domain" description="Glycoside hydrolase family 2 catalytic" evidence="5">
    <location>
        <begin position="316"/>
        <end position="584"/>
    </location>
</feature>
<evidence type="ECO:0000259" key="8">
    <source>
        <dbReference type="Pfam" id="PF18565"/>
    </source>
</evidence>
<keyword evidence="3" id="KW-0326">Glycosidase</keyword>
<dbReference type="Proteomes" id="UP001226434">
    <property type="component" value="Unassembled WGS sequence"/>
</dbReference>
<evidence type="ECO:0000259" key="5">
    <source>
        <dbReference type="Pfam" id="PF02836"/>
    </source>
</evidence>
<dbReference type="Pfam" id="PF02837">
    <property type="entry name" value="Glyco_hydro_2_N"/>
    <property type="match status" value="1"/>
</dbReference>
<dbReference type="InterPro" id="IPR006101">
    <property type="entry name" value="Glyco_hydro_2"/>
</dbReference>
<proteinExistence type="inferred from homology"/>
<dbReference type="RefSeq" id="WP_282336871.1">
    <property type="nucleotide sequence ID" value="NZ_JASBRG010000008.1"/>
</dbReference>
<dbReference type="EMBL" id="JASBRG010000008">
    <property type="protein sequence ID" value="MDI3322726.1"/>
    <property type="molecule type" value="Genomic_DNA"/>
</dbReference>
<evidence type="ECO:0000259" key="7">
    <source>
        <dbReference type="Pfam" id="PF16355"/>
    </source>
</evidence>
<dbReference type="Pfam" id="PF18565">
    <property type="entry name" value="Glyco_hydro2_C5"/>
    <property type="match status" value="1"/>
</dbReference>
<accession>A0ABT6RJS5</accession>
<organism evidence="9 10">
    <name type="scientific">Pinibacter soli</name>
    <dbReference type="NCBI Taxonomy" id="3044211"/>
    <lineage>
        <taxon>Bacteria</taxon>
        <taxon>Pseudomonadati</taxon>
        <taxon>Bacteroidota</taxon>
        <taxon>Chitinophagia</taxon>
        <taxon>Chitinophagales</taxon>
        <taxon>Chitinophagaceae</taxon>
        <taxon>Pinibacter</taxon>
    </lineage>
</organism>